<dbReference type="InterPro" id="IPR054030">
    <property type="entry name" value="Gp5_Vgr_C"/>
</dbReference>
<dbReference type="RefSeq" id="WP_134383184.1">
    <property type="nucleotide sequence ID" value="NZ_BMWW01000010.1"/>
</dbReference>
<dbReference type="Proteomes" id="UP000619512">
    <property type="component" value="Unassembled WGS sequence"/>
</dbReference>
<dbReference type="Gene3D" id="4.10.220.110">
    <property type="match status" value="1"/>
</dbReference>
<dbReference type="InterPro" id="IPR037026">
    <property type="entry name" value="Vgr_OB-fold_dom_sf"/>
</dbReference>
<reference evidence="6" key="1">
    <citation type="journal article" date="2014" name="Int. J. Syst. Evol. Microbiol.">
        <title>Complete genome sequence of Corynebacterium casei LMG S-19264T (=DSM 44701T), isolated from a smear-ripened cheese.</title>
        <authorList>
            <consortium name="US DOE Joint Genome Institute (JGI-PGF)"/>
            <person name="Walter F."/>
            <person name="Albersmeier A."/>
            <person name="Kalinowski J."/>
            <person name="Ruckert C."/>
        </authorList>
    </citation>
    <scope>NUCLEOTIDE SEQUENCE</scope>
    <source>
        <strain evidence="6">KCTC 12344</strain>
    </source>
</reference>
<comment type="similarity">
    <text evidence="2">Belongs to the VgrG protein family.</text>
</comment>
<keyword evidence="3" id="KW-0964">Secreted</keyword>
<evidence type="ECO:0000313" key="7">
    <source>
        <dbReference type="EMBL" id="QBQ35045.1"/>
    </source>
</evidence>
<dbReference type="InterPro" id="IPR006531">
    <property type="entry name" value="Gp5/Vgr_OB"/>
</dbReference>
<dbReference type="Gene3D" id="3.55.50.10">
    <property type="entry name" value="Baseplate protein-like domains"/>
    <property type="match status" value="1"/>
</dbReference>
<dbReference type="InterPro" id="IPR017847">
    <property type="entry name" value="T6SS_RhsGE_Vgr_subset"/>
</dbReference>
<evidence type="ECO:0000256" key="1">
    <source>
        <dbReference type="ARBA" id="ARBA00004613"/>
    </source>
</evidence>
<dbReference type="SUPFAM" id="SSF69255">
    <property type="entry name" value="gp5 N-terminal domain-like"/>
    <property type="match status" value="1"/>
</dbReference>
<dbReference type="Gene3D" id="2.40.50.230">
    <property type="entry name" value="Gp5 N-terminal domain"/>
    <property type="match status" value="1"/>
</dbReference>
<evidence type="ECO:0000313" key="9">
    <source>
        <dbReference type="Proteomes" id="UP000619512"/>
    </source>
</evidence>
<feature type="domain" description="Gp5/Type VI secretion system Vgr protein OB-fold" evidence="4">
    <location>
        <begin position="394"/>
        <end position="462"/>
    </location>
</feature>
<keyword evidence="8" id="KW-1185">Reference proteome</keyword>
<evidence type="ECO:0000313" key="6">
    <source>
        <dbReference type="EMBL" id="GGZ07068.1"/>
    </source>
</evidence>
<organism evidence="6 9">
    <name type="scientific">Pseudoduganella plicata</name>
    <dbReference type="NCBI Taxonomy" id="321984"/>
    <lineage>
        <taxon>Bacteria</taxon>
        <taxon>Pseudomonadati</taxon>
        <taxon>Pseudomonadota</taxon>
        <taxon>Betaproteobacteria</taxon>
        <taxon>Burkholderiales</taxon>
        <taxon>Oxalobacteraceae</taxon>
        <taxon>Telluria group</taxon>
        <taxon>Pseudoduganella</taxon>
    </lineage>
</organism>
<dbReference type="NCBIfam" id="TIGR01646">
    <property type="entry name" value="vgr_GE"/>
    <property type="match status" value="1"/>
</dbReference>
<gene>
    <name evidence="6" type="primary">vgrG1</name>
    <name evidence="7" type="synonym">tssI</name>
    <name evidence="7" type="ORF">E1742_01800</name>
    <name evidence="6" type="ORF">GCM10007388_45840</name>
</gene>
<dbReference type="NCBIfam" id="TIGR03361">
    <property type="entry name" value="VI_Rhs_Vgr"/>
    <property type="match status" value="1"/>
</dbReference>
<dbReference type="EMBL" id="CP038026">
    <property type="protein sequence ID" value="QBQ35045.1"/>
    <property type="molecule type" value="Genomic_DNA"/>
</dbReference>
<dbReference type="Pfam" id="PF05954">
    <property type="entry name" value="Phage_GPD"/>
    <property type="match status" value="1"/>
</dbReference>
<accession>A0A4P7BC74</accession>
<reference evidence="7 8" key="2">
    <citation type="submission" date="2019-03" db="EMBL/GenBank/DDBJ databases">
        <title>Draft Genome Sequences of Six Type Strains of the Genus Massilia.</title>
        <authorList>
            <person name="Miess H."/>
            <person name="Frediansyhah A."/>
            <person name="Gross H."/>
        </authorList>
    </citation>
    <scope>NUCLEOTIDE SEQUENCE [LARGE SCALE GENOMIC DNA]</scope>
    <source>
        <strain evidence="7 8">DSM 17505</strain>
    </source>
</reference>
<protein>
    <submittedName>
        <fullName evidence="6">Type VI secretion system protein VgrG</fullName>
    </submittedName>
    <submittedName>
        <fullName evidence="7">Type VI secretion system tip protein VgrG</fullName>
    </submittedName>
</protein>
<dbReference type="Pfam" id="PF04717">
    <property type="entry name" value="Phage_base_V"/>
    <property type="match status" value="1"/>
</dbReference>
<dbReference type="SUPFAM" id="SSF69349">
    <property type="entry name" value="Phage fibre proteins"/>
    <property type="match status" value="1"/>
</dbReference>
<evidence type="ECO:0000259" key="5">
    <source>
        <dbReference type="Pfam" id="PF22178"/>
    </source>
</evidence>
<dbReference type="AlphaFoldDB" id="A0A4P7BC74"/>
<reference evidence="6" key="3">
    <citation type="submission" date="2022-12" db="EMBL/GenBank/DDBJ databases">
        <authorList>
            <person name="Sun Q."/>
            <person name="Kim S."/>
        </authorList>
    </citation>
    <scope>NUCLEOTIDE SEQUENCE</scope>
    <source>
        <strain evidence="6">KCTC 12344</strain>
    </source>
</reference>
<feature type="domain" description="Gp5/Type VI secretion system Vgr C-terminal trimerisation" evidence="5">
    <location>
        <begin position="532"/>
        <end position="606"/>
    </location>
</feature>
<evidence type="ECO:0000259" key="4">
    <source>
        <dbReference type="Pfam" id="PF04717"/>
    </source>
</evidence>
<dbReference type="Pfam" id="PF22178">
    <property type="entry name" value="Gp5_trimer_C"/>
    <property type="match status" value="2"/>
</dbReference>
<dbReference type="InterPro" id="IPR050708">
    <property type="entry name" value="T6SS_VgrG/RHS"/>
</dbReference>
<dbReference type="Gene3D" id="2.30.110.50">
    <property type="match status" value="1"/>
</dbReference>
<dbReference type="SUPFAM" id="SSF69279">
    <property type="entry name" value="Phage tail proteins"/>
    <property type="match status" value="2"/>
</dbReference>
<evidence type="ECO:0000313" key="8">
    <source>
        <dbReference type="Proteomes" id="UP000294359"/>
    </source>
</evidence>
<dbReference type="GO" id="GO:0005576">
    <property type="term" value="C:extracellular region"/>
    <property type="evidence" value="ECO:0007669"/>
    <property type="project" value="UniProtKB-SubCell"/>
</dbReference>
<dbReference type="EMBL" id="BMWW01000010">
    <property type="protein sequence ID" value="GGZ07068.1"/>
    <property type="molecule type" value="Genomic_DNA"/>
</dbReference>
<evidence type="ECO:0000256" key="2">
    <source>
        <dbReference type="ARBA" id="ARBA00005558"/>
    </source>
</evidence>
<evidence type="ECO:0000256" key="3">
    <source>
        <dbReference type="ARBA" id="ARBA00022525"/>
    </source>
</evidence>
<dbReference type="PANTHER" id="PTHR32305">
    <property type="match status" value="1"/>
</dbReference>
<proteinExistence type="inferred from homology"/>
<dbReference type="OrthoDB" id="1907165at2"/>
<dbReference type="PANTHER" id="PTHR32305:SF15">
    <property type="entry name" value="PROTEIN RHSA-RELATED"/>
    <property type="match status" value="1"/>
</dbReference>
<feature type="domain" description="Gp5/Type VI secretion system Vgr C-terminal trimerisation" evidence="5">
    <location>
        <begin position="479"/>
        <end position="530"/>
    </location>
</feature>
<dbReference type="Proteomes" id="UP000294359">
    <property type="component" value="Chromosome"/>
</dbReference>
<dbReference type="InterPro" id="IPR006533">
    <property type="entry name" value="T6SS_Vgr_RhsGE"/>
</dbReference>
<comment type="subcellular location">
    <subcellularLocation>
        <location evidence="1">Secreted</location>
    </subcellularLocation>
</comment>
<sequence>MPVTQAHHEVTVSTALADDTLLFERMSGAEQLGRPFEYHVQLVSTRQDVKIADVLGKPMAVKVALPGGGTRVFHGIVTRFASGGWNGRFSRYEATLRPWLWLLTRSSNCRIFQQKSVVDIVKAVCTGGPYGGSVNLDVGALTGTYPELDYCVQYRETDFAFVSRLLEGAGIYYFFRHEAARHTMVLADAYGAHATAPGYDTIRFAGEEGRGIVDEEAVYEWLAAGEIQPGSYVLDDFDFARAVASGSGALRVSAVIAAPFSQPDYEMYDYPGGYVEAGHGAALARARMESLHGQGEEITGQTNARGVAAGVPFTLSDHPRDDQNRAVLVTGASVDITDAPYASGSDGAVFDFRCSFTAVGKQYSYRPPAATPKPVVRGPQTAMVVGKAGEEVWTDQHGRIKVQFHWDREGKDDATSSCWVRVQQAWAGKGWGAVFLPRVGMEVVVSFLEGDPDRPLVTGCVYNGDAPPPYALPANQTQSGVRTNVSKGGAGFNEIRFEDKQDAEEIFIQAERDHTRIVKNDDVLKVGFEKAAKGDQTIAIKNDQGTEVGNDQTLAVKRDRTVRVTRDHVETVEGRQTVTVTGDQKITGRAKIEIAATTSIELTVGGSSIKIEPAKVTIRTAVLEVVADGKASINANGMLELKAGGVATLAGSLVKVN</sequence>
<name>A0A4P7BC74_9BURK</name>